<evidence type="ECO:0000313" key="2">
    <source>
        <dbReference type="Proteomes" id="UP000076128"/>
    </source>
</evidence>
<dbReference type="Proteomes" id="UP000076128">
    <property type="component" value="Plasmid pcai42A"/>
</dbReference>
<reference evidence="1 2" key="1">
    <citation type="submission" date="2015-09" db="EMBL/GenBank/DDBJ databases">
        <title>Complete genome sequence of Defluviimonas alba cai42t isolated from an oilfield in Xinjiang.</title>
        <authorList>
            <person name="Geng S."/>
            <person name="Pan X."/>
            <person name="Wu X."/>
        </authorList>
    </citation>
    <scope>NUCLEOTIDE SEQUENCE [LARGE SCALE GENOMIC DNA]</scope>
    <source>
        <strain evidence="2">cai42</strain>
        <plasmid evidence="2">cai42_Plasmida</plasmid>
    </source>
</reference>
<sequence>MANRAASPVLDLTLELKASLPLLHVSRGLRTNADCKMGFLRV</sequence>
<dbReference type="AlphaFoldDB" id="A0A165SX91"/>
<keyword evidence="1" id="KW-0614">Plasmid</keyword>
<protein>
    <submittedName>
        <fullName evidence="1">Uncharacterized protein</fullName>
    </submittedName>
</protein>
<keyword evidence="2" id="KW-1185">Reference proteome</keyword>
<geneLocation type="plasmid" evidence="2">
    <name>cai42_Plasmida</name>
</geneLocation>
<evidence type="ECO:0000313" key="1">
    <source>
        <dbReference type="EMBL" id="AMY72093.1"/>
    </source>
</evidence>
<dbReference type="EMBL" id="CP012662">
    <property type="protein sequence ID" value="AMY72093.1"/>
    <property type="molecule type" value="Genomic_DNA"/>
</dbReference>
<dbReference type="KEGG" id="daa:AKL17_1p0092"/>
<gene>
    <name evidence="1" type="ORF">AKL17_1p0092</name>
</gene>
<name>A0A165SX91_9RHOB</name>
<organism evidence="1 2">
    <name type="scientific">Frigidibacter mobilis</name>
    <dbReference type="NCBI Taxonomy" id="1335048"/>
    <lineage>
        <taxon>Bacteria</taxon>
        <taxon>Pseudomonadati</taxon>
        <taxon>Pseudomonadota</taxon>
        <taxon>Alphaproteobacteria</taxon>
        <taxon>Rhodobacterales</taxon>
        <taxon>Paracoccaceae</taxon>
        <taxon>Frigidibacter</taxon>
    </lineage>
</organism>
<proteinExistence type="predicted"/>
<accession>A0A165SX91</accession>